<dbReference type="GeneID" id="57366069"/>
<dbReference type="PANTHER" id="PTHR37299:SF1">
    <property type="entry name" value="STAGE 0 SPORULATION PROTEIN A HOMOLOG"/>
    <property type="match status" value="1"/>
</dbReference>
<dbReference type="Pfam" id="PF04397">
    <property type="entry name" value="LytTR"/>
    <property type="match status" value="1"/>
</dbReference>
<dbReference type="InterPro" id="IPR046947">
    <property type="entry name" value="LytR-like"/>
</dbReference>
<gene>
    <name evidence="2" type="ORF">R0G89_02325</name>
</gene>
<dbReference type="PANTHER" id="PTHR37299">
    <property type="entry name" value="TRANSCRIPTIONAL REGULATOR-RELATED"/>
    <property type="match status" value="1"/>
</dbReference>
<reference evidence="2" key="2">
    <citation type="submission" date="2023-10" db="EMBL/GenBank/DDBJ databases">
        <authorList>
            <person name="Khurajog B."/>
        </authorList>
    </citation>
    <scope>NUCLEOTIDE SEQUENCE</scope>
    <source>
        <strain evidence="2">BF9</strain>
    </source>
</reference>
<keyword evidence="2" id="KW-0238">DNA-binding</keyword>
<dbReference type="GO" id="GO:0003677">
    <property type="term" value="F:DNA binding"/>
    <property type="evidence" value="ECO:0007669"/>
    <property type="project" value="UniProtKB-KW"/>
</dbReference>
<evidence type="ECO:0000313" key="2">
    <source>
        <dbReference type="EMBL" id="MDV2620572.1"/>
    </source>
</evidence>
<name>A0AAN5Y873_PEDAC</name>
<dbReference type="RefSeq" id="WP_005917330.1">
    <property type="nucleotide sequence ID" value="NZ_BJMF01000004.1"/>
</dbReference>
<dbReference type="InterPro" id="IPR007492">
    <property type="entry name" value="LytTR_DNA-bd_dom"/>
</dbReference>
<sequence length="147" mass="17423">MIYLEFKWDLKQAIDKATITLHPDNKKYASKITRSFNFKDQVEVINPKNERRLKIDISQIYLIEAMDHLSKLYTVNNQVYYIRGRLKDLEKLALKNLMRINNSTILNMDQVTEFKKATYARIEVHTKNAESFIVSRHYAKKVKEGLI</sequence>
<protein>
    <submittedName>
        <fullName evidence="2">LytTR family DNA-binding domain-containing protein</fullName>
    </submittedName>
</protein>
<accession>A0AAN5Y873</accession>
<proteinExistence type="predicted"/>
<dbReference type="Proteomes" id="UP001280897">
    <property type="component" value="Unassembled WGS sequence"/>
</dbReference>
<evidence type="ECO:0000259" key="1">
    <source>
        <dbReference type="PROSITE" id="PS50930"/>
    </source>
</evidence>
<reference evidence="2" key="1">
    <citation type="journal article" date="2023" name="PeerJ">
        <title>Selection and evaluation of lactic acid bacteria from chicken feces in Thailand as potential probiotics.</title>
        <authorList>
            <person name="Khurajog B."/>
            <person name="Disastra Y."/>
            <person name="Lawwyne L.D."/>
            <person name="Sirichokchatchawan W."/>
            <person name="Niyomtham W."/>
            <person name="Yindee J."/>
            <person name="Hampson D.J."/>
            <person name="Prapasarakul N."/>
        </authorList>
    </citation>
    <scope>NUCLEOTIDE SEQUENCE</scope>
    <source>
        <strain evidence="2">BF9</strain>
    </source>
</reference>
<dbReference type="KEGG" id="paci:A4V11_02555"/>
<dbReference type="AlphaFoldDB" id="A0AAN5Y873"/>
<dbReference type="EMBL" id="JAWJAV010000001">
    <property type="protein sequence ID" value="MDV2620572.1"/>
    <property type="molecule type" value="Genomic_DNA"/>
</dbReference>
<organism evidence="2 3">
    <name type="scientific">Pediococcus acidilactici</name>
    <dbReference type="NCBI Taxonomy" id="1254"/>
    <lineage>
        <taxon>Bacteria</taxon>
        <taxon>Bacillati</taxon>
        <taxon>Bacillota</taxon>
        <taxon>Bacilli</taxon>
        <taxon>Lactobacillales</taxon>
        <taxon>Lactobacillaceae</taxon>
        <taxon>Pediococcus</taxon>
        <taxon>Pediococcus acidilactici group</taxon>
    </lineage>
</organism>
<dbReference type="SMART" id="SM00850">
    <property type="entry name" value="LytTR"/>
    <property type="match status" value="1"/>
</dbReference>
<dbReference type="Gene3D" id="2.40.50.1020">
    <property type="entry name" value="LytTr DNA-binding domain"/>
    <property type="match status" value="1"/>
</dbReference>
<comment type="caution">
    <text evidence="2">The sequence shown here is derived from an EMBL/GenBank/DDBJ whole genome shotgun (WGS) entry which is preliminary data.</text>
</comment>
<dbReference type="PROSITE" id="PS50930">
    <property type="entry name" value="HTH_LYTTR"/>
    <property type="match status" value="1"/>
</dbReference>
<dbReference type="GO" id="GO:0000156">
    <property type="term" value="F:phosphorelay response regulator activity"/>
    <property type="evidence" value="ECO:0007669"/>
    <property type="project" value="InterPro"/>
</dbReference>
<feature type="domain" description="HTH LytTR-type" evidence="1">
    <location>
        <begin position="48"/>
        <end position="147"/>
    </location>
</feature>
<evidence type="ECO:0000313" key="3">
    <source>
        <dbReference type="Proteomes" id="UP001280897"/>
    </source>
</evidence>